<feature type="region of interest" description="Disordered" evidence="6">
    <location>
        <begin position="376"/>
        <end position="395"/>
    </location>
</feature>
<comment type="similarity">
    <text evidence="2">Belongs to the autoinducer-2 exporter (AI-2E) (TC 2.A.86) family.</text>
</comment>
<evidence type="ECO:0000256" key="3">
    <source>
        <dbReference type="ARBA" id="ARBA00022692"/>
    </source>
</evidence>
<comment type="caution">
    <text evidence="8">The sequence shown here is derived from an EMBL/GenBank/DDBJ whole genome shotgun (WGS) entry which is preliminary data.</text>
</comment>
<evidence type="ECO:0000256" key="5">
    <source>
        <dbReference type="ARBA" id="ARBA00023136"/>
    </source>
</evidence>
<dbReference type="GO" id="GO:0055085">
    <property type="term" value="P:transmembrane transport"/>
    <property type="evidence" value="ECO:0007669"/>
    <property type="project" value="TreeGrafter"/>
</dbReference>
<dbReference type="OrthoDB" id="5792512at2"/>
<evidence type="ECO:0000256" key="7">
    <source>
        <dbReference type="SAM" id="Phobius"/>
    </source>
</evidence>
<name>A0A2V3U5C3_9HYPH</name>
<keyword evidence="4 7" id="KW-1133">Transmembrane helix</keyword>
<protein>
    <submittedName>
        <fullName evidence="8">Putative PurR-regulated permease PerM</fullName>
    </submittedName>
</protein>
<evidence type="ECO:0000313" key="9">
    <source>
        <dbReference type="Proteomes" id="UP000248021"/>
    </source>
</evidence>
<feature type="transmembrane region" description="Helical" evidence="7">
    <location>
        <begin position="151"/>
        <end position="171"/>
    </location>
</feature>
<accession>A0A2V3U5C3</accession>
<gene>
    <name evidence="8" type="ORF">C7450_106315</name>
</gene>
<proteinExistence type="inferred from homology"/>
<reference evidence="8 9" key="1">
    <citation type="submission" date="2018-05" db="EMBL/GenBank/DDBJ databases">
        <title>Genomic Encyclopedia of Type Strains, Phase IV (KMG-IV): sequencing the most valuable type-strain genomes for metagenomic binning, comparative biology and taxonomic classification.</title>
        <authorList>
            <person name="Goeker M."/>
        </authorList>
    </citation>
    <scope>NUCLEOTIDE SEQUENCE [LARGE SCALE GENOMIC DNA]</scope>
    <source>
        <strain evidence="8 9">DSM 6462</strain>
    </source>
</reference>
<dbReference type="Proteomes" id="UP000248021">
    <property type="component" value="Unassembled WGS sequence"/>
</dbReference>
<keyword evidence="9" id="KW-1185">Reference proteome</keyword>
<evidence type="ECO:0000256" key="6">
    <source>
        <dbReference type="SAM" id="MobiDB-lite"/>
    </source>
</evidence>
<organism evidence="8 9">
    <name type="scientific">Chelatococcus asaccharovorans</name>
    <dbReference type="NCBI Taxonomy" id="28210"/>
    <lineage>
        <taxon>Bacteria</taxon>
        <taxon>Pseudomonadati</taxon>
        <taxon>Pseudomonadota</taxon>
        <taxon>Alphaproteobacteria</taxon>
        <taxon>Hyphomicrobiales</taxon>
        <taxon>Chelatococcaceae</taxon>
        <taxon>Chelatococcus</taxon>
    </lineage>
</organism>
<dbReference type="AlphaFoldDB" id="A0A2V3U5C3"/>
<comment type="subcellular location">
    <subcellularLocation>
        <location evidence="1">Membrane</location>
        <topology evidence="1">Multi-pass membrane protein</topology>
    </subcellularLocation>
</comment>
<dbReference type="EMBL" id="QJJK01000006">
    <property type="protein sequence ID" value="PXW58139.1"/>
    <property type="molecule type" value="Genomic_DNA"/>
</dbReference>
<sequence length="395" mass="42924">MSFQRQVGFWVTALAVAILALVLLRGILLPFVAGLALAYLLDPLANRFERMGIRRLPATIIILCMFVLLFILVLMVIVPVAANQLAAFVAKLPATVARLQQLAVDHGRPLIERLGGPGAIGDIEGSLGNIMSQGASWFAGFLQSLWSGGQALVGIFSLLVITPVVAFYLLVDWERMVNKVDSWLPRRHLATIRQLAREMDRAIAGFLRGQALVCLILGTFYAVGLSLVGLNFGVLIGLLSGILTFIPYVGSLTGLVLSGGVAIVQFWPDWTWIAATFAVFFVGQFIEGNILSPKLVGDAVGVHPVWLMFALLAFGSLFGFLGLLLAVPIAAAIGVLMRFALRQYMDSPFYDSRRMVLSAEETREIQQVKVIAVTTSPEGGQTTAVEPRQRTDRDE</sequence>
<dbReference type="PANTHER" id="PTHR21716:SF64">
    <property type="entry name" value="AI-2 TRANSPORT PROTEIN TQSA"/>
    <property type="match status" value="1"/>
</dbReference>
<feature type="transmembrane region" description="Helical" evidence="7">
    <location>
        <begin position="306"/>
        <end position="336"/>
    </location>
</feature>
<evidence type="ECO:0000256" key="2">
    <source>
        <dbReference type="ARBA" id="ARBA00009773"/>
    </source>
</evidence>
<keyword evidence="3 7" id="KW-0812">Transmembrane</keyword>
<evidence type="ECO:0000313" key="8">
    <source>
        <dbReference type="EMBL" id="PXW58139.1"/>
    </source>
</evidence>
<dbReference type="Pfam" id="PF01594">
    <property type="entry name" value="AI-2E_transport"/>
    <property type="match status" value="1"/>
</dbReference>
<keyword evidence="5 7" id="KW-0472">Membrane</keyword>
<dbReference type="RefSeq" id="WP_110375434.1">
    <property type="nucleotide sequence ID" value="NZ_CAKNFM010000006.1"/>
</dbReference>
<feature type="transmembrane region" description="Helical" evidence="7">
    <location>
        <begin position="12"/>
        <end position="40"/>
    </location>
</feature>
<feature type="transmembrane region" description="Helical" evidence="7">
    <location>
        <begin position="211"/>
        <end position="239"/>
    </location>
</feature>
<feature type="transmembrane region" description="Helical" evidence="7">
    <location>
        <begin position="60"/>
        <end position="82"/>
    </location>
</feature>
<dbReference type="GO" id="GO:0016020">
    <property type="term" value="C:membrane"/>
    <property type="evidence" value="ECO:0007669"/>
    <property type="project" value="UniProtKB-SubCell"/>
</dbReference>
<evidence type="ECO:0000256" key="1">
    <source>
        <dbReference type="ARBA" id="ARBA00004141"/>
    </source>
</evidence>
<feature type="transmembrane region" description="Helical" evidence="7">
    <location>
        <begin position="270"/>
        <end position="286"/>
    </location>
</feature>
<feature type="transmembrane region" description="Helical" evidence="7">
    <location>
        <begin position="245"/>
        <end position="263"/>
    </location>
</feature>
<dbReference type="PANTHER" id="PTHR21716">
    <property type="entry name" value="TRANSMEMBRANE PROTEIN"/>
    <property type="match status" value="1"/>
</dbReference>
<evidence type="ECO:0000256" key="4">
    <source>
        <dbReference type="ARBA" id="ARBA00022989"/>
    </source>
</evidence>
<dbReference type="InterPro" id="IPR002549">
    <property type="entry name" value="AI-2E-like"/>
</dbReference>